<evidence type="ECO:0000313" key="2">
    <source>
        <dbReference type="Proteomes" id="UP000628775"/>
    </source>
</evidence>
<dbReference type="InterPro" id="IPR000397">
    <property type="entry name" value="Heat_shock_Hsp33"/>
</dbReference>
<dbReference type="SUPFAM" id="SSF64397">
    <property type="entry name" value="Hsp33 domain"/>
    <property type="match status" value="1"/>
</dbReference>
<gene>
    <name evidence="1" type="ORF">GCM10011391_12760</name>
</gene>
<dbReference type="GO" id="GO:0005737">
    <property type="term" value="C:cytoplasm"/>
    <property type="evidence" value="ECO:0007669"/>
    <property type="project" value="InterPro"/>
</dbReference>
<sequence>MSELIKYREREGLAGSQLSLFLSKHLHVTLRDTVVFHLEVIKMNNIIKMLSVNKDFRMVIAETHKISERELCEFTGSPCIRMFLERIITNCTLLSAINDFNAKISFSFRLSQGISIFCQIVDSKFSMKYKDKLNQFDGAIADLFDNKSVLSITTGDWKTGLHTGTVEAHMDSIDMLLSHFTVQSEQLPSHFIMAGNNLSRGILMQPLPFADDKIVSKSVDELVYLSKELEQVNWNNAANIYSHLANIIAEKKIE</sequence>
<dbReference type="EMBL" id="BMIR01000004">
    <property type="protein sequence ID" value="GGE35482.1"/>
    <property type="molecule type" value="Genomic_DNA"/>
</dbReference>
<dbReference type="Proteomes" id="UP000628775">
    <property type="component" value="Unassembled WGS sequence"/>
</dbReference>
<proteinExistence type="predicted"/>
<dbReference type="AlphaFoldDB" id="A0A8J2VNE7"/>
<comment type="caution">
    <text evidence="1">The sequence shown here is derived from an EMBL/GenBank/DDBJ whole genome shotgun (WGS) entry which is preliminary data.</text>
</comment>
<reference evidence="1" key="2">
    <citation type="submission" date="2020-09" db="EMBL/GenBank/DDBJ databases">
        <authorList>
            <person name="Sun Q."/>
            <person name="Zhou Y."/>
        </authorList>
    </citation>
    <scope>NUCLEOTIDE SEQUENCE</scope>
    <source>
        <strain evidence="1">CGMCC 1.15371</strain>
    </source>
</reference>
<dbReference type="Pfam" id="PF01430">
    <property type="entry name" value="HSP33"/>
    <property type="match status" value="1"/>
</dbReference>
<organism evidence="1 2">
    <name type="scientific">Pullulanibacillus camelliae</name>
    <dbReference type="NCBI Taxonomy" id="1707096"/>
    <lineage>
        <taxon>Bacteria</taxon>
        <taxon>Bacillati</taxon>
        <taxon>Bacillota</taxon>
        <taxon>Bacilli</taxon>
        <taxon>Bacillales</taxon>
        <taxon>Sporolactobacillaceae</taxon>
        <taxon>Pullulanibacillus</taxon>
    </lineage>
</organism>
<protein>
    <submittedName>
        <fullName evidence="1">Uncharacterized protein</fullName>
    </submittedName>
</protein>
<keyword evidence="2" id="KW-1185">Reference proteome</keyword>
<accession>A0A8J2VNE7</accession>
<reference evidence="1" key="1">
    <citation type="journal article" date="2014" name="Int. J. Syst. Evol. Microbiol.">
        <title>Complete genome sequence of Corynebacterium casei LMG S-19264T (=DSM 44701T), isolated from a smear-ripened cheese.</title>
        <authorList>
            <consortium name="US DOE Joint Genome Institute (JGI-PGF)"/>
            <person name="Walter F."/>
            <person name="Albersmeier A."/>
            <person name="Kalinowski J."/>
            <person name="Ruckert C."/>
        </authorList>
    </citation>
    <scope>NUCLEOTIDE SEQUENCE</scope>
    <source>
        <strain evidence="1">CGMCC 1.15371</strain>
    </source>
</reference>
<evidence type="ECO:0000313" key="1">
    <source>
        <dbReference type="EMBL" id="GGE35482.1"/>
    </source>
</evidence>
<dbReference type="RefSeq" id="WP_229672384.1">
    <property type="nucleotide sequence ID" value="NZ_BMIR01000004.1"/>
</dbReference>
<dbReference type="GO" id="GO:0051082">
    <property type="term" value="F:unfolded protein binding"/>
    <property type="evidence" value="ECO:0007669"/>
    <property type="project" value="InterPro"/>
</dbReference>
<dbReference type="InterPro" id="IPR016153">
    <property type="entry name" value="Heat_shock_Hsp33_N"/>
</dbReference>
<dbReference type="GO" id="GO:0006457">
    <property type="term" value="P:protein folding"/>
    <property type="evidence" value="ECO:0007669"/>
    <property type="project" value="InterPro"/>
</dbReference>
<dbReference type="Gene3D" id="3.55.30.10">
    <property type="entry name" value="Hsp33 domain"/>
    <property type="match status" value="1"/>
</dbReference>
<name>A0A8J2VNE7_9BACL</name>